<organism evidence="4 5">
    <name type="scientific">Anaeramoeba flamelloides</name>
    <dbReference type="NCBI Taxonomy" id="1746091"/>
    <lineage>
        <taxon>Eukaryota</taxon>
        <taxon>Metamonada</taxon>
        <taxon>Anaeramoebidae</taxon>
        <taxon>Anaeramoeba</taxon>
    </lineage>
</organism>
<dbReference type="InterPro" id="IPR050767">
    <property type="entry name" value="Sel1_AlgK"/>
</dbReference>
<evidence type="ECO:0000256" key="2">
    <source>
        <dbReference type="PROSITE-ProRule" id="PRU00023"/>
    </source>
</evidence>
<dbReference type="InterPro" id="IPR006597">
    <property type="entry name" value="Sel1-like"/>
</dbReference>
<dbReference type="Gene3D" id="3.30.710.10">
    <property type="entry name" value="Potassium Channel Kv1.1, Chain A"/>
    <property type="match status" value="1"/>
</dbReference>
<feature type="repeat" description="ANK" evidence="2">
    <location>
        <begin position="448"/>
        <end position="483"/>
    </location>
</feature>
<proteinExistence type="inferred from homology"/>
<comment type="caution">
    <text evidence="4">The sequence shown here is derived from an EMBL/GenBank/DDBJ whole genome shotgun (WGS) entry which is preliminary data.</text>
</comment>
<keyword evidence="2" id="KW-0040">ANK repeat</keyword>
<dbReference type="PANTHER" id="PTHR11102">
    <property type="entry name" value="SEL-1-LIKE PROTEIN"/>
    <property type="match status" value="1"/>
</dbReference>
<dbReference type="SUPFAM" id="SSF54695">
    <property type="entry name" value="POZ domain"/>
    <property type="match status" value="1"/>
</dbReference>
<accession>A0ABQ8XL44</accession>
<dbReference type="PROSITE" id="PS50088">
    <property type="entry name" value="ANK_REPEAT"/>
    <property type="match status" value="1"/>
</dbReference>
<dbReference type="Pfam" id="PF00651">
    <property type="entry name" value="BTB"/>
    <property type="match status" value="1"/>
</dbReference>
<evidence type="ECO:0000313" key="5">
    <source>
        <dbReference type="Proteomes" id="UP001150062"/>
    </source>
</evidence>
<dbReference type="Pfam" id="PF08238">
    <property type="entry name" value="Sel1"/>
    <property type="match status" value="10"/>
</dbReference>
<sequence length="732" mass="83604">MDLNILQLKVSEGKPKNLSRYGFFLYEGIGVEKNYIEAYRLFKQAAKKQDHEGLFYLGEYFYQGIILKKDINKALRYFKRSALLGNSKAMTRIGSMRLKGEGPCKRDLVKALFILIKASEIGNSKAEHLLKTCLNKKPQPKHVKTALELIHEKAESIPKYQLLLGILYAEGNGVTKNEKLSFEITMKAAVAGNTTACRLAGVKYYKGTGVEKNHLKSFQWLTMAAFSGDARCENSLGFSYQNGIGTKQDFNKSLRLFRSSSKKGNTAGINSLGYSYEQGFGVDVNHKKSLKYYQLAGIGENSQAQYNVGYSYKYGVFVVKNQEIAFQWYLKAHFNGFLDATNSLAICYEEGFGIQQDVQKAIDLYIQASPESEHAQYNLGVNYINGTGVKKDYCKAYDWFEKSSNNGHTPSKDNIEGLKKIHFVLTFNPQTSVLTDLIIKEPNPKDKNGNTPLHYLIKYSQVEIKEKLLLFIDSGADFRIVDNTNSTIFELLERNHPDLSKYLKSYITIITDFLNLFERGEFTDCQIKGFKVHTKWLEHRLRTNITHISLILNKYSKKELKIFFEWVYSGIVGDVPIIKEITQKLNIEDYFLVSGRKGLITDLKRLFKNHKTKDFSIIVNGKSLKVHKLVLLARSDLFRGMFLNVKDSTDKVKDYSGKNYSSLSILVKFLYTDNIDTVLLDENAEKDLQDAVDYYQLNEQSMLVVNLKNHHSHKNNTNTLPIKITSKKKNKK</sequence>
<feature type="domain" description="BTB" evidence="3">
    <location>
        <begin position="613"/>
        <end position="679"/>
    </location>
</feature>
<comment type="similarity">
    <text evidence="1">Belongs to the sel-1 family.</text>
</comment>
<dbReference type="EMBL" id="JAOAOG010000287">
    <property type="protein sequence ID" value="KAJ6232835.1"/>
    <property type="molecule type" value="Genomic_DNA"/>
</dbReference>
<dbReference type="PANTHER" id="PTHR11102:SF160">
    <property type="entry name" value="ERAD-ASSOCIATED E3 UBIQUITIN-PROTEIN LIGASE COMPONENT HRD3"/>
    <property type="match status" value="1"/>
</dbReference>
<protein>
    <submittedName>
        <fullName evidence="4">Sel1-repeat-containing protein ybeq</fullName>
    </submittedName>
</protein>
<dbReference type="InterPro" id="IPR000210">
    <property type="entry name" value="BTB/POZ_dom"/>
</dbReference>
<evidence type="ECO:0000256" key="1">
    <source>
        <dbReference type="ARBA" id="ARBA00038101"/>
    </source>
</evidence>
<dbReference type="InterPro" id="IPR036770">
    <property type="entry name" value="Ankyrin_rpt-contain_sf"/>
</dbReference>
<dbReference type="PROSITE" id="PS50097">
    <property type="entry name" value="BTB"/>
    <property type="match status" value="1"/>
</dbReference>
<dbReference type="InterPro" id="IPR011333">
    <property type="entry name" value="SKP1/BTB/POZ_sf"/>
</dbReference>
<gene>
    <name evidence="4" type="ORF">M0813_04361</name>
</gene>
<evidence type="ECO:0000313" key="4">
    <source>
        <dbReference type="EMBL" id="KAJ6232835.1"/>
    </source>
</evidence>
<dbReference type="Gene3D" id="1.25.40.20">
    <property type="entry name" value="Ankyrin repeat-containing domain"/>
    <property type="match status" value="1"/>
</dbReference>
<dbReference type="InterPro" id="IPR002110">
    <property type="entry name" value="Ankyrin_rpt"/>
</dbReference>
<name>A0ABQ8XL44_9EUKA</name>
<dbReference type="Proteomes" id="UP001150062">
    <property type="component" value="Unassembled WGS sequence"/>
</dbReference>
<dbReference type="CDD" id="cd18186">
    <property type="entry name" value="BTB_POZ_ZBTB_KLHL-like"/>
    <property type="match status" value="1"/>
</dbReference>
<dbReference type="Gene3D" id="1.25.40.10">
    <property type="entry name" value="Tetratricopeptide repeat domain"/>
    <property type="match status" value="3"/>
</dbReference>
<dbReference type="SMART" id="SM00671">
    <property type="entry name" value="SEL1"/>
    <property type="match status" value="10"/>
</dbReference>
<reference evidence="4" key="1">
    <citation type="submission" date="2022-08" db="EMBL/GenBank/DDBJ databases">
        <title>Novel sulfate-reducing endosymbionts in the free-living metamonad Anaeramoeba.</title>
        <authorList>
            <person name="Jerlstrom-Hultqvist J."/>
            <person name="Cepicka I."/>
            <person name="Gallot-Lavallee L."/>
            <person name="Salas-Leiva D."/>
            <person name="Curtis B.A."/>
            <person name="Zahonova K."/>
            <person name="Pipaliya S."/>
            <person name="Dacks J."/>
            <person name="Roger A.J."/>
        </authorList>
    </citation>
    <scope>NUCLEOTIDE SEQUENCE</scope>
    <source>
        <strain evidence="4">Schooner1</strain>
    </source>
</reference>
<dbReference type="InterPro" id="IPR011990">
    <property type="entry name" value="TPR-like_helical_dom_sf"/>
</dbReference>
<dbReference type="SMART" id="SM00225">
    <property type="entry name" value="BTB"/>
    <property type="match status" value="1"/>
</dbReference>
<keyword evidence="5" id="KW-1185">Reference proteome</keyword>
<dbReference type="SUPFAM" id="SSF81901">
    <property type="entry name" value="HCP-like"/>
    <property type="match status" value="3"/>
</dbReference>
<dbReference type="PROSITE" id="PS50297">
    <property type="entry name" value="ANK_REP_REGION"/>
    <property type="match status" value="1"/>
</dbReference>
<evidence type="ECO:0000259" key="3">
    <source>
        <dbReference type="PROSITE" id="PS50097"/>
    </source>
</evidence>
<dbReference type="SUPFAM" id="SSF48403">
    <property type="entry name" value="Ankyrin repeat"/>
    <property type="match status" value="1"/>
</dbReference>